<dbReference type="Pfam" id="PF00528">
    <property type="entry name" value="BPD_transp_1"/>
    <property type="match status" value="1"/>
</dbReference>
<dbReference type="AlphaFoldDB" id="A0A6G2B7T9"/>
<evidence type="ECO:0000259" key="9">
    <source>
        <dbReference type="PROSITE" id="PS50928"/>
    </source>
</evidence>
<dbReference type="Gene3D" id="1.10.3720.10">
    <property type="entry name" value="MetI-like"/>
    <property type="match status" value="1"/>
</dbReference>
<dbReference type="Proteomes" id="UP000473014">
    <property type="component" value="Unassembled WGS sequence"/>
</dbReference>
<evidence type="ECO:0000256" key="6">
    <source>
        <dbReference type="ARBA" id="ARBA00023136"/>
    </source>
</evidence>
<dbReference type="SUPFAM" id="SSF161098">
    <property type="entry name" value="MetI-like"/>
    <property type="match status" value="1"/>
</dbReference>
<feature type="transmembrane region" description="Helical" evidence="7">
    <location>
        <begin position="141"/>
        <end position="164"/>
    </location>
</feature>
<dbReference type="PANTHER" id="PTHR43744">
    <property type="entry name" value="ABC TRANSPORTER PERMEASE PROTEIN MG189-RELATED-RELATED"/>
    <property type="match status" value="1"/>
</dbReference>
<dbReference type="GO" id="GO:0055085">
    <property type="term" value="P:transmembrane transport"/>
    <property type="evidence" value="ECO:0007669"/>
    <property type="project" value="InterPro"/>
</dbReference>
<keyword evidence="3" id="KW-1003">Cell membrane</keyword>
<feature type="transmembrane region" description="Helical" evidence="7">
    <location>
        <begin position="105"/>
        <end position="129"/>
    </location>
</feature>
<proteinExistence type="inferred from homology"/>
<dbReference type="CDD" id="cd06261">
    <property type="entry name" value="TM_PBP2"/>
    <property type="match status" value="1"/>
</dbReference>
<feature type="transmembrane region" description="Helical" evidence="7">
    <location>
        <begin position="176"/>
        <end position="195"/>
    </location>
</feature>
<feature type="transmembrane region" description="Helical" evidence="7">
    <location>
        <begin position="216"/>
        <end position="238"/>
    </location>
</feature>
<dbReference type="RefSeq" id="WP_155069874.1">
    <property type="nucleotide sequence ID" value="NZ_WIXO01000001.1"/>
</dbReference>
<evidence type="ECO:0000256" key="1">
    <source>
        <dbReference type="ARBA" id="ARBA00004651"/>
    </source>
</evidence>
<evidence type="ECO:0000256" key="8">
    <source>
        <dbReference type="SAM" id="MobiDB-lite"/>
    </source>
</evidence>
<feature type="transmembrane region" description="Helical" evidence="7">
    <location>
        <begin position="276"/>
        <end position="295"/>
    </location>
</feature>
<comment type="similarity">
    <text evidence="7">Belongs to the binding-protein-dependent transport system permease family.</text>
</comment>
<dbReference type="EMBL" id="WIXO01000001">
    <property type="protein sequence ID" value="MTE18143.1"/>
    <property type="molecule type" value="Genomic_DNA"/>
</dbReference>
<feature type="transmembrane region" description="Helical" evidence="7">
    <location>
        <begin position="44"/>
        <end position="65"/>
    </location>
</feature>
<evidence type="ECO:0000256" key="7">
    <source>
        <dbReference type="RuleBase" id="RU363032"/>
    </source>
</evidence>
<keyword evidence="4 7" id="KW-0812">Transmembrane</keyword>
<dbReference type="GO" id="GO:0005886">
    <property type="term" value="C:plasma membrane"/>
    <property type="evidence" value="ECO:0007669"/>
    <property type="project" value="UniProtKB-SubCell"/>
</dbReference>
<keyword evidence="11" id="KW-1185">Reference proteome</keyword>
<dbReference type="PROSITE" id="PS50928">
    <property type="entry name" value="ABC_TM1"/>
    <property type="match status" value="1"/>
</dbReference>
<feature type="domain" description="ABC transmembrane type-1" evidence="9">
    <location>
        <begin position="106"/>
        <end position="295"/>
    </location>
</feature>
<dbReference type="InterPro" id="IPR035906">
    <property type="entry name" value="MetI-like_sf"/>
</dbReference>
<organism evidence="10 11">
    <name type="scientific">Streptomyces taklimakanensis</name>
    <dbReference type="NCBI Taxonomy" id="2569853"/>
    <lineage>
        <taxon>Bacteria</taxon>
        <taxon>Bacillati</taxon>
        <taxon>Actinomycetota</taxon>
        <taxon>Actinomycetes</taxon>
        <taxon>Kitasatosporales</taxon>
        <taxon>Streptomycetaceae</taxon>
        <taxon>Streptomyces</taxon>
    </lineage>
</organism>
<protein>
    <submittedName>
        <fullName evidence="10">ABC transporter permease subunit</fullName>
    </submittedName>
</protein>
<accession>A0A6G2B7T9</accession>
<evidence type="ECO:0000256" key="4">
    <source>
        <dbReference type="ARBA" id="ARBA00022692"/>
    </source>
</evidence>
<keyword evidence="5 7" id="KW-1133">Transmembrane helix</keyword>
<name>A0A6G2B7T9_9ACTN</name>
<dbReference type="InterPro" id="IPR000515">
    <property type="entry name" value="MetI-like"/>
</dbReference>
<keyword evidence="6 7" id="KW-0472">Membrane</keyword>
<dbReference type="OrthoDB" id="2063054at2"/>
<gene>
    <name evidence="10" type="ORF">F0L17_03155</name>
</gene>
<feature type="region of interest" description="Disordered" evidence="8">
    <location>
        <begin position="1"/>
        <end position="35"/>
    </location>
</feature>
<evidence type="ECO:0000313" key="11">
    <source>
        <dbReference type="Proteomes" id="UP000473014"/>
    </source>
</evidence>
<evidence type="ECO:0000313" key="10">
    <source>
        <dbReference type="EMBL" id="MTE18143.1"/>
    </source>
</evidence>
<evidence type="ECO:0000256" key="2">
    <source>
        <dbReference type="ARBA" id="ARBA00022448"/>
    </source>
</evidence>
<comment type="caution">
    <text evidence="10">The sequence shown here is derived from an EMBL/GenBank/DDBJ whole genome shotgun (WGS) entry which is preliminary data.</text>
</comment>
<keyword evidence="2 7" id="KW-0813">Transport</keyword>
<comment type="subcellular location">
    <subcellularLocation>
        <location evidence="1 7">Cell membrane</location>
        <topology evidence="1 7">Multi-pass membrane protein</topology>
    </subcellularLocation>
</comment>
<dbReference type="PANTHER" id="PTHR43744:SF12">
    <property type="entry name" value="ABC TRANSPORTER PERMEASE PROTEIN MG189-RELATED"/>
    <property type="match status" value="1"/>
</dbReference>
<evidence type="ECO:0000256" key="3">
    <source>
        <dbReference type="ARBA" id="ARBA00022475"/>
    </source>
</evidence>
<sequence length="310" mass="33625">MTTPRTTSVPAPHTAPSPRGDETAPKRRTPQAGPVARRRLRRSLLHLVLAVVAAFYLSPLLYMLVTSVKTRGEAGATEPRWIPDPFTLDAYRHVLGSTDSPVMQWFLNSLLAASAHALLVLVTAAPAAYALARMDFRGRGVIFAGVVATLFVPPVILLVPNFLIVNELAWVDSLPAVIVPAAAGAFGVFFLRQFFLTLPAELEEAAEIDGANRWQTFVRVVLPLSRPALVTLALLAFLSNWNDFLWPLYVLLSPDSLTLPAGLANFQGANNIRYDLLMAGAVIASVPVLLLYVVAQRWVIEGVSRSGLKG</sequence>
<evidence type="ECO:0000256" key="5">
    <source>
        <dbReference type="ARBA" id="ARBA00022989"/>
    </source>
</evidence>
<reference evidence="10 11" key="1">
    <citation type="submission" date="2019-11" db="EMBL/GenBank/DDBJ databases">
        <authorList>
            <person name="Yuan L."/>
        </authorList>
    </citation>
    <scope>NUCLEOTIDE SEQUENCE [LARGE SCALE GENOMIC DNA]</scope>
    <source>
        <strain evidence="10 11">TRM43335</strain>
    </source>
</reference>